<feature type="transmembrane region" description="Helical" evidence="2">
    <location>
        <begin position="42"/>
        <end position="67"/>
    </location>
</feature>
<evidence type="ECO:0000259" key="3">
    <source>
        <dbReference type="Pfam" id="PF12146"/>
    </source>
</evidence>
<dbReference type="Pfam" id="PF12146">
    <property type="entry name" value="Hydrolase_4"/>
    <property type="match status" value="1"/>
</dbReference>
<dbReference type="SUPFAM" id="SSF53474">
    <property type="entry name" value="alpha/beta-Hydrolases"/>
    <property type="match status" value="1"/>
</dbReference>
<dbReference type="InterPro" id="IPR022742">
    <property type="entry name" value="Hydrolase_4"/>
</dbReference>
<proteinExistence type="predicted"/>
<evidence type="ECO:0000256" key="1">
    <source>
        <dbReference type="SAM" id="MobiDB-lite"/>
    </source>
</evidence>
<reference evidence="4 5" key="1">
    <citation type="submission" date="2020-08" db="EMBL/GenBank/DDBJ databases">
        <title>Edaphobacter telluris sp. nov. and Acidobacterium dinghuensis sp. nov., two acidobacteria isolated from forest soil.</title>
        <authorList>
            <person name="Fu J."/>
            <person name="Qiu L."/>
        </authorList>
    </citation>
    <scope>NUCLEOTIDE SEQUENCE [LARGE SCALE GENOMIC DNA]</scope>
    <source>
        <strain evidence="4">4Y35</strain>
    </source>
</reference>
<keyword evidence="5" id="KW-1185">Reference proteome</keyword>
<keyword evidence="4" id="KW-0378">Hydrolase</keyword>
<feature type="region of interest" description="Disordered" evidence="1">
    <location>
        <begin position="1"/>
        <end position="32"/>
    </location>
</feature>
<name>A0A7G8BPC4_9BACT</name>
<sequence>MPKKSPTRNEPRLTAKQARAAGWPSGSNDPLRPQQELVSGKWLLSALGIVLGVAAICAYGTLCLLFYQGSWQFIFHPSRTVRATPDVPFQEIQFDYTETGKPQLTGWWIPAEAQGRFGSATILFLHDGRGSLSDAVLQLQSLHSIGINVFACDYRGFGKSADLHPSEASMNQDVDAAFEYLTGTRHQPAHSIVIHGVGLGAPVAASAAARHPETAALILENISPTASTLFSADARATILPVRILTSDRFNPIKTLKKLQTPKLFLERGGNAPTQDAYSTATAPKLLFEVASEDWLKYPEVIQGFLDEVLSHQ</sequence>
<evidence type="ECO:0000313" key="5">
    <source>
        <dbReference type="Proteomes" id="UP000515312"/>
    </source>
</evidence>
<protein>
    <submittedName>
        <fullName evidence="4">Alpha/beta hydrolase</fullName>
    </submittedName>
</protein>
<organism evidence="4 5">
    <name type="scientific">Alloacidobacterium dinghuense</name>
    <dbReference type="NCBI Taxonomy" id="2763107"/>
    <lineage>
        <taxon>Bacteria</taxon>
        <taxon>Pseudomonadati</taxon>
        <taxon>Acidobacteriota</taxon>
        <taxon>Terriglobia</taxon>
        <taxon>Terriglobales</taxon>
        <taxon>Acidobacteriaceae</taxon>
        <taxon>Alloacidobacterium</taxon>
    </lineage>
</organism>
<dbReference type="RefSeq" id="WP_186746535.1">
    <property type="nucleotide sequence ID" value="NZ_CP060394.1"/>
</dbReference>
<feature type="domain" description="Serine aminopeptidase S33" evidence="3">
    <location>
        <begin position="122"/>
        <end position="219"/>
    </location>
</feature>
<dbReference type="GO" id="GO:0016787">
    <property type="term" value="F:hydrolase activity"/>
    <property type="evidence" value="ECO:0007669"/>
    <property type="project" value="UniProtKB-KW"/>
</dbReference>
<dbReference type="Proteomes" id="UP000515312">
    <property type="component" value="Chromosome"/>
</dbReference>
<dbReference type="Gene3D" id="3.40.50.1820">
    <property type="entry name" value="alpha/beta hydrolase"/>
    <property type="match status" value="1"/>
</dbReference>
<keyword evidence="2" id="KW-1133">Transmembrane helix</keyword>
<accession>A0A7G8BPC4</accession>
<dbReference type="PANTHER" id="PTHR12277">
    <property type="entry name" value="ALPHA/BETA HYDROLASE DOMAIN-CONTAINING PROTEIN"/>
    <property type="match status" value="1"/>
</dbReference>
<dbReference type="EMBL" id="CP060394">
    <property type="protein sequence ID" value="QNI34394.1"/>
    <property type="molecule type" value="Genomic_DNA"/>
</dbReference>
<dbReference type="KEGG" id="adin:H7849_11165"/>
<dbReference type="InterPro" id="IPR029058">
    <property type="entry name" value="AB_hydrolase_fold"/>
</dbReference>
<dbReference type="PANTHER" id="PTHR12277:SF81">
    <property type="entry name" value="PROTEIN ABHD13"/>
    <property type="match status" value="1"/>
</dbReference>
<keyword evidence="2" id="KW-0812">Transmembrane</keyword>
<evidence type="ECO:0000256" key="2">
    <source>
        <dbReference type="SAM" id="Phobius"/>
    </source>
</evidence>
<evidence type="ECO:0000313" key="4">
    <source>
        <dbReference type="EMBL" id="QNI34394.1"/>
    </source>
</evidence>
<keyword evidence="2" id="KW-0472">Membrane</keyword>
<gene>
    <name evidence="4" type="ORF">H7849_11165</name>
</gene>
<dbReference type="AlphaFoldDB" id="A0A7G8BPC4"/>